<evidence type="ECO:0000313" key="3">
    <source>
        <dbReference type="EMBL" id="GAA0325747.1"/>
    </source>
</evidence>
<evidence type="ECO:0000313" key="4">
    <source>
        <dbReference type="Proteomes" id="UP001501867"/>
    </source>
</evidence>
<keyword evidence="1" id="KW-0418">Kinase</keyword>
<dbReference type="SUPFAM" id="SSF55874">
    <property type="entry name" value="ATPase domain of HSP90 chaperone/DNA topoisomerase II/histidine kinase"/>
    <property type="match status" value="1"/>
</dbReference>
<dbReference type="PANTHER" id="PTHR35526:SF3">
    <property type="entry name" value="ANTI-SIGMA-F FACTOR RSBW"/>
    <property type="match status" value="1"/>
</dbReference>
<protein>
    <submittedName>
        <fullName evidence="3">ATP-binding protein</fullName>
    </submittedName>
</protein>
<accession>A0ABN0W5F3</accession>
<reference evidence="3 4" key="1">
    <citation type="journal article" date="2019" name="Int. J. Syst. Evol. Microbiol.">
        <title>The Global Catalogue of Microorganisms (GCM) 10K type strain sequencing project: providing services to taxonomists for standard genome sequencing and annotation.</title>
        <authorList>
            <consortium name="The Broad Institute Genomics Platform"/>
            <consortium name="The Broad Institute Genome Sequencing Center for Infectious Disease"/>
            <person name="Wu L."/>
            <person name="Ma J."/>
        </authorList>
    </citation>
    <scope>NUCLEOTIDE SEQUENCE [LARGE SCALE GENOMIC DNA]</scope>
    <source>
        <strain evidence="3 4">JCM 4505</strain>
    </source>
</reference>
<dbReference type="GO" id="GO:0005524">
    <property type="term" value="F:ATP binding"/>
    <property type="evidence" value="ECO:0007669"/>
    <property type="project" value="UniProtKB-KW"/>
</dbReference>
<keyword evidence="1" id="KW-0808">Transferase</keyword>
<keyword evidence="4" id="KW-1185">Reference proteome</keyword>
<comment type="caution">
    <text evidence="3">The sequence shown here is derived from an EMBL/GenBank/DDBJ whole genome shotgun (WGS) entry which is preliminary data.</text>
</comment>
<name>A0ABN0W5F3_9ACTN</name>
<dbReference type="InterPro" id="IPR050267">
    <property type="entry name" value="Anti-sigma-factor_SerPK"/>
</dbReference>
<keyword evidence="3" id="KW-0547">Nucleotide-binding</keyword>
<proteinExistence type="predicted"/>
<dbReference type="Gene3D" id="3.30.565.10">
    <property type="entry name" value="Histidine kinase-like ATPase, C-terminal domain"/>
    <property type="match status" value="1"/>
</dbReference>
<dbReference type="Pfam" id="PF13581">
    <property type="entry name" value="HATPase_c_2"/>
    <property type="match status" value="1"/>
</dbReference>
<dbReference type="PANTHER" id="PTHR35526">
    <property type="entry name" value="ANTI-SIGMA-F FACTOR RSBW-RELATED"/>
    <property type="match status" value="1"/>
</dbReference>
<dbReference type="Proteomes" id="UP001501867">
    <property type="component" value="Unassembled WGS sequence"/>
</dbReference>
<dbReference type="RefSeq" id="WP_344170336.1">
    <property type="nucleotide sequence ID" value="NZ_BAAABV010000039.1"/>
</dbReference>
<dbReference type="EMBL" id="BAAABV010000039">
    <property type="protein sequence ID" value="GAA0325747.1"/>
    <property type="molecule type" value="Genomic_DNA"/>
</dbReference>
<keyword evidence="1" id="KW-0723">Serine/threonine-protein kinase</keyword>
<feature type="domain" description="Histidine kinase/HSP90-like ATPase" evidence="2">
    <location>
        <begin position="17"/>
        <end position="110"/>
    </location>
</feature>
<evidence type="ECO:0000256" key="1">
    <source>
        <dbReference type="ARBA" id="ARBA00022527"/>
    </source>
</evidence>
<dbReference type="InterPro" id="IPR036890">
    <property type="entry name" value="HATPase_C_sf"/>
</dbReference>
<sequence length="132" mass="14641">MNLNTQPGLLRERLFPRAYQTVSSARNFTRETLANWDAAGRVDDVVLCVSELAANALRYGVPRGRSYRVRLLNFGCCLRVEVHDSGPGRSRITPGTGLRIVEAVSDLWGVLPRSPGKVVWAEFRSDACRPSP</sequence>
<evidence type="ECO:0000259" key="2">
    <source>
        <dbReference type="Pfam" id="PF13581"/>
    </source>
</evidence>
<dbReference type="CDD" id="cd16936">
    <property type="entry name" value="HATPase_RsbW-like"/>
    <property type="match status" value="1"/>
</dbReference>
<organism evidence="3 4">
    <name type="scientific">Streptomyces polychromogenes</name>
    <dbReference type="NCBI Taxonomy" id="67342"/>
    <lineage>
        <taxon>Bacteria</taxon>
        <taxon>Bacillati</taxon>
        <taxon>Actinomycetota</taxon>
        <taxon>Actinomycetes</taxon>
        <taxon>Kitasatosporales</taxon>
        <taxon>Streptomycetaceae</taxon>
        <taxon>Streptomyces</taxon>
    </lineage>
</organism>
<gene>
    <name evidence="3" type="ORF">GCM10010302_76090</name>
</gene>
<dbReference type="InterPro" id="IPR003594">
    <property type="entry name" value="HATPase_dom"/>
</dbReference>
<keyword evidence="3" id="KW-0067">ATP-binding</keyword>